<dbReference type="GO" id="GO:0070403">
    <property type="term" value="F:NAD+ binding"/>
    <property type="evidence" value="ECO:0007669"/>
    <property type="project" value="TreeGrafter"/>
</dbReference>
<evidence type="ECO:0000313" key="2">
    <source>
        <dbReference type="Proteomes" id="UP000287394"/>
    </source>
</evidence>
<dbReference type="GO" id="GO:0008977">
    <property type="term" value="F:prephenate dehydrogenase (NAD+) activity"/>
    <property type="evidence" value="ECO:0007669"/>
    <property type="project" value="TreeGrafter"/>
</dbReference>
<dbReference type="OrthoDB" id="1677316at2"/>
<dbReference type="InterPro" id="IPR036291">
    <property type="entry name" value="NAD(P)-bd_dom_sf"/>
</dbReference>
<gene>
    <name evidence="1" type="ORF">CCAX7_25390</name>
</gene>
<protein>
    <submittedName>
        <fullName evidence="1">Semialdehyde dehydrogenase</fullName>
    </submittedName>
</protein>
<dbReference type="KEGG" id="ccot:CCAX7_25390"/>
<dbReference type="PANTHER" id="PTHR21363">
    <property type="entry name" value="PREPHENATE DEHYDROGENASE"/>
    <property type="match status" value="1"/>
</dbReference>
<dbReference type="InterPro" id="IPR031663">
    <property type="entry name" value="PGDH_C"/>
</dbReference>
<dbReference type="Pfam" id="PF16896">
    <property type="entry name" value="PGDH_C"/>
    <property type="match status" value="1"/>
</dbReference>
<dbReference type="EMBL" id="AP025739">
    <property type="protein sequence ID" value="BDI30488.1"/>
    <property type="molecule type" value="Genomic_DNA"/>
</dbReference>
<dbReference type="InterPro" id="IPR028939">
    <property type="entry name" value="P5C_Rdtase_cat_N"/>
</dbReference>
<dbReference type="GO" id="GO:0006571">
    <property type="term" value="P:tyrosine biosynthetic process"/>
    <property type="evidence" value="ECO:0007669"/>
    <property type="project" value="TreeGrafter"/>
</dbReference>
<dbReference type="PANTHER" id="PTHR21363:SF0">
    <property type="entry name" value="PREPHENATE DEHYDROGENASE [NADP(+)]"/>
    <property type="match status" value="1"/>
</dbReference>
<organism evidence="1 2">
    <name type="scientific">Capsulimonas corticalis</name>
    <dbReference type="NCBI Taxonomy" id="2219043"/>
    <lineage>
        <taxon>Bacteria</taxon>
        <taxon>Bacillati</taxon>
        <taxon>Armatimonadota</taxon>
        <taxon>Armatimonadia</taxon>
        <taxon>Capsulimonadales</taxon>
        <taxon>Capsulimonadaceae</taxon>
        <taxon>Capsulimonas</taxon>
    </lineage>
</organism>
<dbReference type="AlphaFoldDB" id="A0A402CVQ6"/>
<evidence type="ECO:0000313" key="1">
    <source>
        <dbReference type="EMBL" id="BDI30488.1"/>
    </source>
</evidence>
<name>A0A402CVQ6_9BACT</name>
<dbReference type="Gene3D" id="1.10.3640.10">
    <property type="entry name" value="Semialdehyde dehydrogenase-like, C-terminal"/>
    <property type="match status" value="1"/>
</dbReference>
<proteinExistence type="predicted"/>
<dbReference type="InterPro" id="IPR050812">
    <property type="entry name" value="Preph/Arog_dehydrog"/>
</dbReference>
<accession>A0A402CVQ6</accession>
<dbReference type="Gene3D" id="3.40.50.720">
    <property type="entry name" value="NAD(P)-binding Rossmann-like Domain"/>
    <property type="match status" value="1"/>
</dbReference>
<keyword evidence="2" id="KW-1185">Reference proteome</keyword>
<dbReference type="RefSeq" id="WP_119321439.1">
    <property type="nucleotide sequence ID" value="NZ_AP025739.1"/>
</dbReference>
<dbReference type="InterPro" id="IPR037161">
    <property type="entry name" value="Semialdehyde_DH-like_C"/>
</dbReference>
<sequence>MTTIALVGAGGKMGRRLTNNLRHTEYAMRYVEIGEAGVAELARIGVAPMPEEEALAGADVVILAVPDRALGKIARALVPKLAAGTLVMLLDPAAAAAGELPIREDIAYFVTHPCHPPVFNDETGEARRDFFGGVLAKQAIVCALMQGTEADYARAETIAIAMYGPVTRSHRITVEQMAILEPTMAETITAACITIIRETMDEAIRRGVPPDAARDFMLGHINIPLAIVFGEVGSPFSDGAKLIIEYGKERIFQPDWKRLFEPESVQEQVQVIVRGVSGA</sequence>
<dbReference type="Proteomes" id="UP000287394">
    <property type="component" value="Chromosome"/>
</dbReference>
<dbReference type="Pfam" id="PF03807">
    <property type="entry name" value="F420_oxidored"/>
    <property type="match status" value="1"/>
</dbReference>
<reference evidence="1 2" key="1">
    <citation type="journal article" date="2019" name="Int. J. Syst. Evol. Microbiol.">
        <title>Capsulimonas corticalis gen. nov., sp. nov., an aerobic capsulated bacterium, of a novel bacterial order, Capsulimonadales ord. nov., of the class Armatimonadia of the phylum Armatimonadetes.</title>
        <authorList>
            <person name="Li J."/>
            <person name="Kudo C."/>
            <person name="Tonouchi A."/>
        </authorList>
    </citation>
    <scope>NUCLEOTIDE SEQUENCE [LARGE SCALE GENOMIC DNA]</scope>
    <source>
        <strain evidence="1 2">AX-7</strain>
    </source>
</reference>
<dbReference type="SUPFAM" id="SSF51735">
    <property type="entry name" value="NAD(P)-binding Rossmann-fold domains"/>
    <property type="match status" value="1"/>
</dbReference>